<accession>A0A382USB3</accession>
<sequence>MFILGYQDFYQGISGFSFKQKDCHPPRSMSLKEFWNALLFNGGVP</sequence>
<name>A0A382USB3_9ZZZZ</name>
<feature type="non-terminal residue" evidence="1">
    <location>
        <position position="45"/>
    </location>
</feature>
<dbReference type="EMBL" id="UINC01146424">
    <property type="protein sequence ID" value="SVD37136.1"/>
    <property type="molecule type" value="Genomic_DNA"/>
</dbReference>
<evidence type="ECO:0000313" key="1">
    <source>
        <dbReference type="EMBL" id="SVD37136.1"/>
    </source>
</evidence>
<dbReference type="AlphaFoldDB" id="A0A382USB3"/>
<reference evidence="1" key="1">
    <citation type="submission" date="2018-05" db="EMBL/GenBank/DDBJ databases">
        <authorList>
            <person name="Lanie J.A."/>
            <person name="Ng W.-L."/>
            <person name="Kazmierczak K.M."/>
            <person name="Andrzejewski T.M."/>
            <person name="Davidsen T.M."/>
            <person name="Wayne K.J."/>
            <person name="Tettelin H."/>
            <person name="Glass J.I."/>
            <person name="Rusch D."/>
            <person name="Podicherti R."/>
            <person name="Tsui H.-C.T."/>
            <person name="Winkler M.E."/>
        </authorList>
    </citation>
    <scope>NUCLEOTIDE SEQUENCE</scope>
</reference>
<protein>
    <submittedName>
        <fullName evidence="1">Uncharacterized protein</fullName>
    </submittedName>
</protein>
<organism evidence="1">
    <name type="scientific">marine metagenome</name>
    <dbReference type="NCBI Taxonomy" id="408172"/>
    <lineage>
        <taxon>unclassified sequences</taxon>
        <taxon>metagenomes</taxon>
        <taxon>ecological metagenomes</taxon>
    </lineage>
</organism>
<proteinExistence type="predicted"/>
<gene>
    <name evidence="1" type="ORF">METZ01_LOCUS389990</name>
</gene>